<name>A0AAV0QW95_9ROSI</name>
<gene>
    <name evidence="1" type="ORF">LITE_LOCUS45046</name>
</gene>
<comment type="caution">
    <text evidence="1">The sequence shown here is derived from an EMBL/GenBank/DDBJ whole genome shotgun (WGS) entry which is preliminary data.</text>
</comment>
<organism evidence="1 2">
    <name type="scientific">Linum tenue</name>
    <dbReference type="NCBI Taxonomy" id="586396"/>
    <lineage>
        <taxon>Eukaryota</taxon>
        <taxon>Viridiplantae</taxon>
        <taxon>Streptophyta</taxon>
        <taxon>Embryophyta</taxon>
        <taxon>Tracheophyta</taxon>
        <taxon>Spermatophyta</taxon>
        <taxon>Magnoliopsida</taxon>
        <taxon>eudicotyledons</taxon>
        <taxon>Gunneridae</taxon>
        <taxon>Pentapetalae</taxon>
        <taxon>rosids</taxon>
        <taxon>fabids</taxon>
        <taxon>Malpighiales</taxon>
        <taxon>Linaceae</taxon>
        <taxon>Linum</taxon>
    </lineage>
</organism>
<keyword evidence="2" id="KW-1185">Reference proteome</keyword>
<reference evidence="1" key="1">
    <citation type="submission" date="2022-08" db="EMBL/GenBank/DDBJ databases">
        <authorList>
            <person name="Gutierrez-Valencia J."/>
        </authorList>
    </citation>
    <scope>NUCLEOTIDE SEQUENCE</scope>
</reference>
<proteinExistence type="predicted"/>
<protein>
    <submittedName>
        <fullName evidence="1">Uncharacterized protein</fullName>
    </submittedName>
</protein>
<feature type="non-terminal residue" evidence="1">
    <location>
        <position position="57"/>
    </location>
</feature>
<dbReference type="Proteomes" id="UP001154282">
    <property type="component" value="Unassembled WGS sequence"/>
</dbReference>
<evidence type="ECO:0000313" key="1">
    <source>
        <dbReference type="EMBL" id="CAI0549186.1"/>
    </source>
</evidence>
<evidence type="ECO:0000313" key="2">
    <source>
        <dbReference type="Proteomes" id="UP001154282"/>
    </source>
</evidence>
<accession>A0AAV0QW95</accession>
<sequence>MRVPPSNGHKYAIEFESTPASRLVIRTYEDAFKDTMHIFLRKRKPVPYVRLDTGEKL</sequence>
<dbReference type="AlphaFoldDB" id="A0AAV0QW95"/>
<dbReference type="EMBL" id="CAMGYJ010000010">
    <property type="protein sequence ID" value="CAI0549186.1"/>
    <property type="molecule type" value="Genomic_DNA"/>
</dbReference>